<evidence type="ECO:0000313" key="4">
    <source>
        <dbReference type="WBParaSite" id="EVEC_0000232901-mRNA-1"/>
    </source>
</evidence>
<keyword evidence="1" id="KW-0812">Transmembrane</keyword>
<feature type="transmembrane region" description="Helical" evidence="1">
    <location>
        <begin position="6"/>
        <end position="25"/>
    </location>
</feature>
<dbReference type="OrthoDB" id="10253115at2759"/>
<sequence length="143" mass="16802">MWVLLPWTVIVTFSGYIFYWLTLMWRARESFRFQNKSLNIEKQAIELKNDKGVYRSGLLQNGEETAERALPELMTLYDVFMRGLENSNNGDCIGSRVSKDGPYRFKKYMEVYRLARIFGSALVSKLNVNKGKQRKICFFFLSL</sequence>
<dbReference type="WBParaSite" id="EVEC_0000232901-mRNA-1">
    <property type="protein sequence ID" value="EVEC_0000232901-mRNA-1"/>
    <property type="gene ID" value="EVEC_0000232901"/>
</dbReference>
<accession>A0A0N4UXQ7</accession>
<reference evidence="2 3" key="2">
    <citation type="submission" date="2018-10" db="EMBL/GenBank/DDBJ databases">
        <authorList>
            <consortium name="Pathogen Informatics"/>
        </authorList>
    </citation>
    <scope>NUCLEOTIDE SEQUENCE [LARGE SCALE GENOMIC DNA]</scope>
</reference>
<proteinExistence type="predicted"/>
<keyword evidence="3" id="KW-1185">Reference proteome</keyword>
<keyword evidence="1" id="KW-0472">Membrane</keyword>
<dbReference type="EMBL" id="UXUI01007308">
    <property type="protein sequence ID" value="VDD86894.1"/>
    <property type="molecule type" value="Genomic_DNA"/>
</dbReference>
<dbReference type="AlphaFoldDB" id="A0A0N4UXQ7"/>
<dbReference type="Proteomes" id="UP000274131">
    <property type="component" value="Unassembled WGS sequence"/>
</dbReference>
<keyword evidence="1" id="KW-1133">Transmembrane helix</keyword>
<evidence type="ECO:0000313" key="3">
    <source>
        <dbReference type="Proteomes" id="UP000274131"/>
    </source>
</evidence>
<dbReference type="STRING" id="51028.A0A0N4UXQ7"/>
<organism evidence="4">
    <name type="scientific">Enterobius vermicularis</name>
    <name type="common">Human pinworm</name>
    <dbReference type="NCBI Taxonomy" id="51028"/>
    <lineage>
        <taxon>Eukaryota</taxon>
        <taxon>Metazoa</taxon>
        <taxon>Ecdysozoa</taxon>
        <taxon>Nematoda</taxon>
        <taxon>Chromadorea</taxon>
        <taxon>Rhabditida</taxon>
        <taxon>Spirurina</taxon>
        <taxon>Oxyuridomorpha</taxon>
        <taxon>Oxyuroidea</taxon>
        <taxon>Oxyuridae</taxon>
        <taxon>Enterobius</taxon>
    </lineage>
</organism>
<protein>
    <submittedName>
        <fullName evidence="4">DUF4129 domain-containing protein</fullName>
    </submittedName>
</protein>
<gene>
    <name evidence="2" type="ORF">EVEC_LOCUS2037</name>
</gene>
<reference evidence="4" key="1">
    <citation type="submission" date="2017-02" db="UniProtKB">
        <authorList>
            <consortium name="WormBaseParasite"/>
        </authorList>
    </citation>
    <scope>IDENTIFICATION</scope>
</reference>
<evidence type="ECO:0000313" key="2">
    <source>
        <dbReference type="EMBL" id="VDD86894.1"/>
    </source>
</evidence>
<evidence type="ECO:0000256" key="1">
    <source>
        <dbReference type="SAM" id="Phobius"/>
    </source>
</evidence>
<name>A0A0N4UXQ7_ENTVE</name>